<evidence type="ECO:0000256" key="1">
    <source>
        <dbReference type="ARBA" id="ARBA00022750"/>
    </source>
</evidence>
<keyword evidence="7" id="KW-1185">Reference proteome</keyword>
<dbReference type="Pfam" id="PF00098">
    <property type="entry name" value="zf-CCHC"/>
    <property type="match status" value="1"/>
</dbReference>
<organism evidence="6 7">
    <name type="scientific">Centaurea solstitialis</name>
    <name type="common">yellow star-thistle</name>
    <dbReference type="NCBI Taxonomy" id="347529"/>
    <lineage>
        <taxon>Eukaryota</taxon>
        <taxon>Viridiplantae</taxon>
        <taxon>Streptophyta</taxon>
        <taxon>Embryophyta</taxon>
        <taxon>Tracheophyta</taxon>
        <taxon>Spermatophyta</taxon>
        <taxon>Magnoliopsida</taxon>
        <taxon>eudicotyledons</taxon>
        <taxon>Gunneridae</taxon>
        <taxon>Pentapetalae</taxon>
        <taxon>asterids</taxon>
        <taxon>campanulids</taxon>
        <taxon>Asterales</taxon>
        <taxon>Asteraceae</taxon>
        <taxon>Carduoideae</taxon>
        <taxon>Cardueae</taxon>
        <taxon>Centaureinae</taxon>
        <taxon>Centaurea</taxon>
    </lineage>
</organism>
<feature type="compositionally biased region" description="Basic and acidic residues" evidence="4">
    <location>
        <begin position="2290"/>
        <end position="2309"/>
    </location>
</feature>
<feature type="region of interest" description="Disordered" evidence="4">
    <location>
        <begin position="2244"/>
        <end position="2338"/>
    </location>
</feature>
<feature type="compositionally biased region" description="Polar residues" evidence="4">
    <location>
        <begin position="2310"/>
        <end position="2324"/>
    </location>
</feature>
<gene>
    <name evidence="6" type="ORF">OSB04_028725</name>
</gene>
<dbReference type="InterPro" id="IPR013103">
    <property type="entry name" value="RVT_2"/>
</dbReference>
<feature type="region of interest" description="Disordered" evidence="4">
    <location>
        <begin position="830"/>
        <end position="866"/>
    </location>
</feature>
<protein>
    <recommendedName>
        <fullName evidence="5">CCHC-type domain-containing protein</fullName>
    </recommendedName>
</protein>
<feature type="compositionally biased region" description="Polar residues" evidence="4">
    <location>
        <begin position="830"/>
        <end position="840"/>
    </location>
</feature>
<dbReference type="CDD" id="cd09272">
    <property type="entry name" value="RNase_HI_RT_Ty1"/>
    <property type="match status" value="1"/>
</dbReference>
<comment type="caution">
    <text evidence="6">The sequence shown here is derived from an EMBL/GenBank/DDBJ whole genome shotgun (WGS) entry which is preliminary data.</text>
</comment>
<evidence type="ECO:0000256" key="4">
    <source>
        <dbReference type="SAM" id="MobiDB-lite"/>
    </source>
</evidence>
<dbReference type="SMART" id="SM00343">
    <property type="entry name" value="ZnF_C2HC"/>
    <property type="match status" value="1"/>
</dbReference>
<accession>A0AA38SG67</accession>
<dbReference type="InterPro" id="IPR036875">
    <property type="entry name" value="Znf_CCHC_sf"/>
</dbReference>
<feature type="compositionally biased region" description="Basic and acidic residues" evidence="4">
    <location>
        <begin position="2751"/>
        <end position="2767"/>
    </location>
</feature>
<dbReference type="InterPro" id="IPR001878">
    <property type="entry name" value="Znf_CCHC"/>
</dbReference>
<name>A0AA38SG67_9ASTR</name>
<feature type="domain" description="CCHC-type" evidence="5">
    <location>
        <begin position="365"/>
        <end position="378"/>
    </location>
</feature>
<feature type="region of interest" description="Disordered" evidence="4">
    <location>
        <begin position="300"/>
        <end position="329"/>
    </location>
</feature>
<feature type="region of interest" description="Disordered" evidence="4">
    <location>
        <begin position="1013"/>
        <end position="1037"/>
    </location>
</feature>
<feature type="coiled-coil region" evidence="3">
    <location>
        <begin position="217"/>
        <end position="280"/>
    </location>
</feature>
<dbReference type="InterPro" id="IPR054722">
    <property type="entry name" value="PolX-like_BBD"/>
</dbReference>
<keyword evidence="3" id="KW-0175">Coiled coil</keyword>
<dbReference type="PANTHER" id="PTHR11439">
    <property type="entry name" value="GAG-POL-RELATED RETROTRANSPOSON"/>
    <property type="match status" value="1"/>
</dbReference>
<proteinExistence type="predicted"/>
<dbReference type="SUPFAM" id="SSF57756">
    <property type="entry name" value="Retrovirus zinc finger-like domains"/>
    <property type="match status" value="1"/>
</dbReference>
<keyword evidence="1" id="KW-0064">Aspartyl protease</keyword>
<feature type="compositionally biased region" description="Low complexity" evidence="4">
    <location>
        <begin position="758"/>
        <end position="769"/>
    </location>
</feature>
<feature type="region of interest" description="Disordered" evidence="4">
    <location>
        <begin position="2708"/>
        <end position="2767"/>
    </location>
</feature>
<evidence type="ECO:0000256" key="3">
    <source>
        <dbReference type="SAM" id="Coils"/>
    </source>
</evidence>
<keyword evidence="1" id="KW-0645">Protease</keyword>
<evidence type="ECO:0000256" key="2">
    <source>
        <dbReference type="PROSITE-ProRule" id="PRU00047"/>
    </source>
</evidence>
<feature type="region of interest" description="Disordered" evidence="4">
    <location>
        <begin position="757"/>
        <end position="779"/>
    </location>
</feature>
<dbReference type="EMBL" id="JARYMX010000007">
    <property type="protein sequence ID" value="KAJ9542219.1"/>
    <property type="molecule type" value="Genomic_DNA"/>
</dbReference>
<feature type="compositionally biased region" description="Low complexity" evidence="4">
    <location>
        <begin position="2504"/>
        <end position="2529"/>
    </location>
</feature>
<dbReference type="Proteomes" id="UP001172457">
    <property type="component" value="Chromosome 7"/>
</dbReference>
<feature type="compositionally biased region" description="Polar residues" evidence="4">
    <location>
        <begin position="1014"/>
        <end position="1026"/>
    </location>
</feature>
<dbReference type="SUPFAM" id="SSF56672">
    <property type="entry name" value="DNA/RNA polymerases"/>
    <property type="match status" value="1"/>
</dbReference>
<keyword evidence="2" id="KW-0863">Zinc-finger</keyword>
<reference evidence="6" key="1">
    <citation type="submission" date="2023-03" db="EMBL/GenBank/DDBJ databases">
        <title>Chromosome-scale reference genome and RAD-based genetic map of yellow starthistle (Centaurea solstitialis) reveal putative structural variation and QTLs associated with invader traits.</title>
        <authorList>
            <person name="Reatini B."/>
            <person name="Cang F.A."/>
            <person name="Jiang Q."/>
            <person name="Mckibben M.T.W."/>
            <person name="Barker M.S."/>
            <person name="Rieseberg L.H."/>
            <person name="Dlugosch K.M."/>
        </authorList>
    </citation>
    <scope>NUCLEOTIDE SEQUENCE</scope>
    <source>
        <strain evidence="6">CAN-66</strain>
        <tissue evidence="6">Leaf</tissue>
    </source>
</reference>
<keyword evidence="2" id="KW-0862">Zinc</keyword>
<dbReference type="Pfam" id="PF07727">
    <property type="entry name" value="RVT_2"/>
    <property type="match status" value="1"/>
</dbReference>
<sequence length="3198" mass="364713">MSLANRRDDMSMGSETKAPVLFKDEYELWVSRFKLYIRRKKDGDKILHSILHGPHPIPVTTLDGRQVPKEYSEMDVAERERFMIDVEAQNCLIQAIPNEIFRKLDSYDESAKSIWDQLQKIMMGSKVGNQMRVTNLMDRYENFRMKEDETLEETYDRFVELMNDMKKNNIIRSEMDYIVKFINNLSSDWKQFSRFVKQHKVLNELKVYEVYENLLLFEEEVNEIAAERKKKEKSEADSMALLADKEKAKKKVKKGKAKVLEVFEDEEEEDEDENDEDERDQMLQSLLSLTEAYKKKYYNRSGSNNRRFSTRGGRGYNRNHMQSSQGYPPRVENQYVDRYATKKEEVVKDTSEKTEERKGQAGITCYKCGKTGHIAKGCTTKMSKVELLRKKLELAEKQEQGLVLMADDEEWLDYSDNDDQAQMCFMGLVEEESESDEEIESGGETSTVRSVSLADHNRKMLEVTTLIHDKNKELELVILKQTNEITDLLQQKEQLSSQCVQLQKSVNEFETIRAEHKSQKLEIDFLTISLSVEKENVSKLNKMISDLDFKLHKIGQTEHTIFLNKQVEFRDYYSKEGLGYTNPNYLKKNLGVKNPNHLQKALKENAAFYDLTSMLMSKRFPSLKGFQMKEEFSEMQHMKLHDPLYHDSKYHRVKFVYNDDTLKIKSNSIKDDPVYFVYPESSNSIVKPYISTKELECKVSELEKQIEDLKIQNSELLTKSKNFLHWNTTDVDSEPISLVSEILNDLICNVSTLVETRNSSQDNSGSNQNLKEGVDDEQEKVVRVVNNQGYFEYKEPSAMSTDDVEVPYDFNSVNSKQPIIDEISTAQSFSTNSTTGLSSTDLSKSDSELGESSKESKKQSLGNSEPVYSATRSKVCHFHDEISYLEKKHDKEKHSFQNTIKQLKTKLSRQKCDTIFWNSKCVTLTKNYDRLVERLSIYEEGHHYAGKNQKIVHTPVTHAYINNVQFSQGVKSMLRKFQHYIDLKKQNPNMVIPEETEQDIPTVQPKLKPFDICTNPSTGSSNSVSLEKSRKKRSTKRTVKKLDFSMKYANSKFSVGNKLNSKNNASHKWYLDSGCSKHMTGRKELLSNYREEYGGSVKFGNNELSPVVGHGDIVCKDITINNVAHVEGLNHNLFSIGKFCDKDLEVNFNKRRCAVRTEWGRELLVGTRKTNLYTIKLRHMLAKKSQCLITQKSFHQSLLWHRRLSHLNYRYLDRLVKERFKWTKDHPIDLIIGDPTSGVQTRAASANECNFSVFLSNIEPTRVSDALQDSDWVTAMQEELNQFEALKVWRLVKLPESKSVIDTKWIFKNKKDANNIIVRNKARLVAKGYRQQEGIDYDETFAPVARLEAIRMFLAYAAYKDFTVFQMDVKTAFLYGHLKEEVYVAQPEGFVHKEHPDYVYVLDKALYGLKQAPRAWYEELSKHLLSKGFKKGSVDSTLFLMKEGEHIVVIQIYVDDIIFGSTSRELCKKFENVMTEEFKMSMMGEINFFLGLQVRQFSDGIFINQSKYIFDLLKKYDMSGCHSIGTPMATGNSIGPDHEGKDVDLRNYRSMVGSLMYLTASRPDIMFATCVCARYQAKPKESHLAAVKRIFRYLKGTPYYGIWYPKGLGFELQAYTDADYGGCNMDRKSTSGHLQFLGNKLVSWASKKQQCVSTSTAESEYVAAASCCSQVLWMQSQLRDYGLEYKKIPIYCDSKSAIAISANPVQHSKTKHIDIRYHFLKDNVEKENIELYFVNTEYQLADLFTKALDEKRFKFLVSRLGGAYLVQVRTSVMNLSVTEMEDYTFPDSDGMEISDIISIQSTPHNPNADADRQLIRPTLYQPSISNNVPFNPHARVKAPVITAILRNHPLYTVLTQTVEVPMSYAQQVWHTLQFHADPGNHHFTAELDHYTISFGVNKFRRVLGFPAANSRPNATQFEPFASLADAMAGVESVGHLEAINAPSQFNKSNLPPTYNTLFTILSRCLTGKRTAQDTATQSFLVLFYGVLFNKHYDYASLIFHDLKELLAKKQTHLPYPRFLSTIIASAMRQNPDIPRRSDAEKVKIHDMQSIRYPKKVYAPEVPLFSELLDYADQNVACVREYRSRFPPMVQPEPEGPTQGVIPRSEGLVLRDQRSRDLGQGVLRENTERGEGGVHSDQLAHSSTINVAAQLGQISSAVQMDDVFATIEDEHGATSPILHTHVEAELDDFALSPVNEQFVGEFPELEEVAESLLDLSQPIVEISDTRCYSPNELAQRLHRLMGYDSASEDSISSSDDLAVDPHGSPDDDDHDDDDDMPDQGSSRLLTQGDIRMAERDKRIDESETGARKEVQTPSHTESSRVATSTRGEHMLPPPIEKDMRSPLMQCTTQLTHSTVSQQTVVSISHGDLPQLVPIPHLEVGGTDTVRQLPPPTTSLVHSSSLEPLDSNVNLSLARTQVQTTFAGGFSSPAGTTVVSSAFVAGLPGSEGNPISANIMPTLNMGFLSSTLGSTRSLSDLGVSLPTSSIVTELRQQSTILGSSSTPIGSTLSDSVPVSTSSTVSASSASSAPSISVPPPIGMTSSSDVDLSRLPVVVTANQLITRSLFRANNEQMATVIQQQTARISALEKQVALLAKGKAPMSDPPSQPSQSAADSLTIPELKGLLFSKLLESGSAEDSDLVSILQQQTALQQRAIQEQRSQAHLVTHTEFQQFQATLDASLTKTFTEINQMFTDGLSQLSDRIRGIEETCQAAARRPTRRHDDHDDHDRHEGERKRRKLESEPSRVPTTSNVRIVDRLEERHPREKQPARHRDAIVLTGGEEMESEPVLQSTLDFLGSVQEEMPEERAEERGVKFSGASSSTSEIDRVLALLENVASEIRDYQVPNEEIQDARYAEDNRLKDMFEDVQFDFEKEEAADDVEGPLLEEVLPQNDLMPVDPKKVELWEKMKASSGKFLKRTEWNRFTRATGRYLEEKYKSRFCYHERKLSYVKLYGIENLKEELRREYIYMRKVNKQRREALVSDYKFVAVKSYKSNRLSTYWYPVITFTRDDRKEYVITEADFQDVSFDVIFGILYDLKGKAFRSEEEIIALTAIVRHVKASISLAHLYDFQLGLENWSSKLFCHKPQRSLVGEEKDFVLYTVFYDADETKISCVYPDSLGNKKRMYSHEVMLFCDDTLKMVMDGLNTRLQMDRHQVHDISAANKVLIKHFVKEIDRRLKLRNDIRFAEIKFKLRKPSVKQS</sequence>
<feature type="coiled-coil region" evidence="3">
    <location>
        <begin position="692"/>
        <end position="719"/>
    </location>
</feature>
<feature type="compositionally biased region" description="Basic and acidic residues" evidence="4">
    <location>
        <begin position="843"/>
        <end position="858"/>
    </location>
</feature>
<feature type="compositionally biased region" description="Acidic residues" evidence="4">
    <location>
        <begin position="2265"/>
        <end position="2276"/>
    </location>
</feature>
<dbReference type="Pfam" id="PF22936">
    <property type="entry name" value="Pol_BBD"/>
    <property type="match status" value="1"/>
</dbReference>
<feature type="coiled-coil region" evidence="3">
    <location>
        <begin position="471"/>
        <end position="505"/>
    </location>
</feature>
<dbReference type="GO" id="GO:0008270">
    <property type="term" value="F:zinc ion binding"/>
    <property type="evidence" value="ECO:0007669"/>
    <property type="project" value="UniProtKB-KW"/>
</dbReference>
<dbReference type="Pfam" id="PF14223">
    <property type="entry name" value="Retrotran_gag_2"/>
    <property type="match status" value="1"/>
</dbReference>
<dbReference type="Gene3D" id="4.10.60.10">
    <property type="entry name" value="Zinc finger, CCHC-type"/>
    <property type="match status" value="1"/>
</dbReference>
<keyword evidence="2" id="KW-0479">Metal-binding</keyword>
<dbReference type="GO" id="GO:0003676">
    <property type="term" value="F:nucleic acid binding"/>
    <property type="evidence" value="ECO:0007669"/>
    <property type="project" value="InterPro"/>
</dbReference>
<dbReference type="PANTHER" id="PTHR11439:SF495">
    <property type="entry name" value="REVERSE TRANSCRIPTASE, RNA-DEPENDENT DNA POLYMERASE-RELATED"/>
    <property type="match status" value="1"/>
</dbReference>
<keyword evidence="1" id="KW-0378">Hydrolase</keyword>
<feature type="region of interest" description="Disordered" evidence="4">
    <location>
        <begin position="2496"/>
        <end position="2529"/>
    </location>
</feature>
<evidence type="ECO:0000259" key="5">
    <source>
        <dbReference type="PROSITE" id="PS50158"/>
    </source>
</evidence>
<dbReference type="GO" id="GO:0004190">
    <property type="term" value="F:aspartic-type endopeptidase activity"/>
    <property type="evidence" value="ECO:0007669"/>
    <property type="project" value="UniProtKB-KW"/>
</dbReference>
<dbReference type="PROSITE" id="PS50158">
    <property type="entry name" value="ZF_CCHC"/>
    <property type="match status" value="1"/>
</dbReference>
<feature type="compositionally biased region" description="Low complexity" evidence="4">
    <location>
        <begin position="2244"/>
        <end position="2261"/>
    </location>
</feature>
<dbReference type="InterPro" id="IPR043502">
    <property type="entry name" value="DNA/RNA_pol_sf"/>
</dbReference>
<evidence type="ECO:0000313" key="7">
    <source>
        <dbReference type="Proteomes" id="UP001172457"/>
    </source>
</evidence>
<feature type="compositionally biased region" description="Basic and acidic residues" evidence="4">
    <location>
        <begin position="2717"/>
        <end position="2740"/>
    </location>
</feature>
<evidence type="ECO:0000313" key="6">
    <source>
        <dbReference type="EMBL" id="KAJ9542219.1"/>
    </source>
</evidence>